<evidence type="ECO:0000256" key="10">
    <source>
        <dbReference type="SAM" id="MobiDB-lite"/>
    </source>
</evidence>
<evidence type="ECO:0000256" key="5">
    <source>
        <dbReference type="ARBA" id="ARBA00022777"/>
    </source>
</evidence>
<dbReference type="Proteomes" id="UP000642094">
    <property type="component" value="Unassembled WGS sequence"/>
</dbReference>
<feature type="compositionally biased region" description="Pro residues" evidence="10">
    <location>
        <begin position="555"/>
        <end position="572"/>
    </location>
</feature>
<reference evidence="13 14" key="1">
    <citation type="journal article" date="2020" name="ISME J.">
        <title>Comparative genomics reveals insights into cyanobacterial evolution and habitat adaptation.</title>
        <authorList>
            <person name="Chen M.Y."/>
            <person name="Teng W.K."/>
            <person name="Zhao L."/>
            <person name="Hu C.X."/>
            <person name="Zhou Y.K."/>
            <person name="Han B.P."/>
            <person name="Song L.R."/>
            <person name="Shu W.S."/>
        </authorList>
    </citation>
    <scope>NUCLEOTIDE SEQUENCE [LARGE SCALE GENOMIC DNA]</scope>
    <source>
        <strain evidence="13 14">FACHB-723</strain>
    </source>
</reference>
<keyword evidence="11" id="KW-0472">Membrane</keyword>
<dbReference type="InterPro" id="IPR017441">
    <property type="entry name" value="Protein_kinase_ATP_BS"/>
</dbReference>
<evidence type="ECO:0000256" key="8">
    <source>
        <dbReference type="ARBA" id="ARBA00048679"/>
    </source>
</evidence>
<name>A0ABR7ZV08_9CYAN</name>
<organism evidence="13 14">
    <name type="scientific">Pseudanabaena mucicola FACHB-723</name>
    <dbReference type="NCBI Taxonomy" id="2692860"/>
    <lineage>
        <taxon>Bacteria</taxon>
        <taxon>Bacillati</taxon>
        <taxon>Cyanobacteriota</taxon>
        <taxon>Cyanophyceae</taxon>
        <taxon>Pseudanabaenales</taxon>
        <taxon>Pseudanabaenaceae</taxon>
        <taxon>Pseudanabaena</taxon>
    </lineage>
</organism>
<feature type="compositionally biased region" description="Low complexity" evidence="10">
    <location>
        <begin position="525"/>
        <end position="554"/>
    </location>
</feature>
<protein>
    <recommendedName>
        <fullName evidence="1">non-specific serine/threonine protein kinase</fullName>
        <ecNumber evidence="1">2.7.11.1</ecNumber>
    </recommendedName>
</protein>
<evidence type="ECO:0000256" key="9">
    <source>
        <dbReference type="PROSITE-ProRule" id="PRU10141"/>
    </source>
</evidence>
<dbReference type="PROSITE" id="PS00107">
    <property type="entry name" value="PROTEIN_KINASE_ATP"/>
    <property type="match status" value="1"/>
</dbReference>
<evidence type="ECO:0000256" key="11">
    <source>
        <dbReference type="SAM" id="Phobius"/>
    </source>
</evidence>
<dbReference type="InterPro" id="IPR011009">
    <property type="entry name" value="Kinase-like_dom_sf"/>
</dbReference>
<dbReference type="CDD" id="cd14014">
    <property type="entry name" value="STKc_PknB_like"/>
    <property type="match status" value="1"/>
</dbReference>
<keyword evidence="6 9" id="KW-0067">ATP-binding</keyword>
<dbReference type="PROSITE" id="PS50011">
    <property type="entry name" value="PROTEIN_KINASE_DOM"/>
    <property type="match status" value="1"/>
</dbReference>
<feature type="transmembrane region" description="Helical" evidence="11">
    <location>
        <begin position="358"/>
        <end position="378"/>
    </location>
</feature>
<accession>A0ABR7ZV08</accession>
<dbReference type="Gene3D" id="1.10.510.10">
    <property type="entry name" value="Transferase(Phosphotransferase) domain 1"/>
    <property type="match status" value="1"/>
</dbReference>
<evidence type="ECO:0000256" key="7">
    <source>
        <dbReference type="ARBA" id="ARBA00047899"/>
    </source>
</evidence>
<evidence type="ECO:0000256" key="2">
    <source>
        <dbReference type="ARBA" id="ARBA00022527"/>
    </source>
</evidence>
<evidence type="ECO:0000256" key="1">
    <source>
        <dbReference type="ARBA" id="ARBA00012513"/>
    </source>
</evidence>
<comment type="caution">
    <text evidence="13">The sequence shown here is derived from an EMBL/GenBank/DDBJ whole genome shotgun (WGS) entry which is preliminary data.</text>
</comment>
<gene>
    <name evidence="13" type="ORF">H6F41_04060</name>
</gene>
<feature type="region of interest" description="Disordered" evidence="10">
    <location>
        <begin position="520"/>
        <end position="579"/>
    </location>
</feature>
<feature type="binding site" evidence="9">
    <location>
        <position position="41"/>
    </location>
    <ligand>
        <name>ATP</name>
        <dbReference type="ChEBI" id="CHEBI:30616"/>
    </ligand>
</feature>
<comment type="catalytic activity">
    <reaction evidence="8">
        <text>L-seryl-[protein] + ATP = O-phospho-L-seryl-[protein] + ADP + H(+)</text>
        <dbReference type="Rhea" id="RHEA:17989"/>
        <dbReference type="Rhea" id="RHEA-COMP:9863"/>
        <dbReference type="Rhea" id="RHEA-COMP:11604"/>
        <dbReference type="ChEBI" id="CHEBI:15378"/>
        <dbReference type="ChEBI" id="CHEBI:29999"/>
        <dbReference type="ChEBI" id="CHEBI:30616"/>
        <dbReference type="ChEBI" id="CHEBI:83421"/>
        <dbReference type="ChEBI" id="CHEBI:456216"/>
        <dbReference type="EC" id="2.7.11.1"/>
    </reaction>
</comment>
<evidence type="ECO:0000256" key="6">
    <source>
        <dbReference type="ARBA" id="ARBA00022840"/>
    </source>
</evidence>
<sequence length="579" mass="63223">MPAKVLDGRYKLIKQIGTGGFGHTFIARDMRRPGSPPCVVKQLKPASDDPTFIREARRLFNTEAETLEKLGKHDQIPQLLAYFEEDKQFFLVQEFIEGKSLYRQLKASLPEISDLDNKTQERIFQELEHIDEPPRDKQLTELEVLKILQDVLDVLEFVHSEGVIHRDIKPDNLICRKQDQKMVLIDFGAVRAMQDANSQVTTENGESRFTVSIGTPGYMPSEQCAGRPTYSSDIYALGMVAIKALTGYAPTDLPSDPNTGEIIWRDKAKVSNGLAMVLTRMIRYHYTQRYQSVREVKQGIATFATMNEVERQATTSKIVRTVSTDKSTYSLDKARSDYASSSPRRSVPVSTAPNSNSGVLFLFGGLLTVVAIIFAFVLPAMMRNNQPTVIVKNSPPVSTPTDYVPSPVATASLPVNQFVNLQVNQDALTIPNNIVGNAIHTYTVQAKSGQVLSASIAGNGLVFTVLNEQSFALPSAVNVVSADIPIAVDGAYIVQIKGSGKANEGNYQLKLALKGTESIPTNLQTSPTNSPIPTITAAPMPTVSPTTGTASPSPLATPTPTPTPTEAAPPPIEIKIRNR</sequence>
<dbReference type="SUPFAM" id="SSF56112">
    <property type="entry name" value="Protein kinase-like (PK-like)"/>
    <property type="match status" value="1"/>
</dbReference>
<dbReference type="Pfam" id="PF00069">
    <property type="entry name" value="Pkinase"/>
    <property type="match status" value="1"/>
</dbReference>
<dbReference type="InterPro" id="IPR008271">
    <property type="entry name" value="Ser/Thr_kinase_AS"/>
</dbReference>
<proteinExistence type="predicted"/>
<keyword evidence="11" id="KW-0812">Transmembrane</keyword>
<keyword evidence="5 13" id="KW-0418">Kinase</keyword>
<dbReference type="Gene3D" id="2.60.120.380">
    <property type="match status" value="1"/>
</dbReference>
<keyword evidence="4 9" id="KW-0547">Nucleotide-binding</keyword>
<keyword evidence="14" id="KW-1185">Reference proteome</keyword>
<evidence type="ECO:0000256" key="3">
    <source>
        <dbReference type="ARBA" id="ARBA00022679"/>
    </source>
</evidence>
<evidence type="ECO:0000256" key="4">
    <source>
        <dbReference type="ARBA" id="ARBA00022741"/>
    </source>
</evidence>
<dbReference type="EMBL" id="JACJQB010000004">
    <property type="protein sequence ID" value="MBD2187320.1"/>
    <property type="molecule type" value="Genomic_DNA"/>
</dbReference>
<dbReference type="Gene3D" id="3.30.200.20">
    <property type="entry name" value="Phosphorylase Kinase, domain 1"/>
    <property type="match status" value="1"/>
</dbReference>
<evidence type="ECO:0000259" key="12">
    <source>
        <dbReference type="PROSITE" id="PS50011"/>
    </source>
</evidence>
<evidence type="ECO:0000313" key="13">
    <source>
        <dbReference type="EMBL" id="MBD2187320.1"/>
    </source>
</evidence>
<keyword evidence="11" id="KW-1133">Transmembrane helix</keyword>
<dbReference type="EC" id="2.7.11.1" evidence="1"/>
<dbReference type="PANTHER" id="PTHR24363">
    <property type="entry name" value="SERINE/THREONINE PROTEIN KINASE"/>
    <property type="match status" value="1"/>
</dbReference>
<keyword evidence="3" id="KW-0808">Transferase</keyword>
<dbReference type="InterPro" id="IPR000719">
    <property type="entry name" value="Prot_kinase_dom"/>
</dbReference>
<keyword evidence="2 13" id="KW-0723">Serine/threonine-protein kinase</keyword>
<evidence type="ECO:0000313" key="14">
    <source>
        <dbReference type="Proteomes" id="UP000642094"/>
    </source>
</evidence>
<dbReference type="PANTHER" id="PTHR24363:SF0">
    <property type="entry name" value="SERINE_THREONINE KINASE LIKE DOMAIN CONTAINING 1"/>
    <property type="match status" value="1"/>
</dbReference>
<dbReference type="PROSITE" id="PS00108">
    <property type="entry name" value="PROTEIN_KINASE_ST"/>
    <property type="match status" value="1"/>
</dbReference>
<dbReference type="GO" id="GO:0004674">
    <property type="term" value="F:protein serine/threonine kinase activity"/>
    <property type="evidence" value="ECO:0007669"/>
    <property type="project" value="UniProtKB-KW"/>
</dbReference>
<dbReference type="RefSeq" id="WP_190402199.1">
    <property type="nucleotide sequence ID" value="NZ_JACJQB010000004.1"/>
</dbReference>
<comment type="catalytic activity">
    <reaction evidence="7">
        <text>L-threonyl-[protein] + ATP = O-phospho-L-threonyl-[protein] + ADP + H(+)</text>
        <dbReference type="Rhea" id="RHEA:46608"/>
        <dbReference type="Rhea" id="RHEA-COMP:11060"/>
        <dbReference type="Rhea" id="RHEA-COMP:11605"/>
        <dbReference type="ChEBI" id="CHEBI:15378"/>
        <dbReference type="ChEBI" id="CHEBI:30013"/>
        <dbReference type="ChEBI" id="CHEBI:30616"/>
        <dbReference type="ChEBI" id="CHEBI:61977"/>
        <dbReference type="ChEBI" id="CHEBI:456216"/>
        <dbReference type="EC" id="2.7.11.1"/>
    </reaction>
</comment>
<feature type="domain" description="Protein kinase" evidence="12">
    <location>
        <begin position="10"/>
        <end position="303"/>
    </location>
</feature>
<dbReference type="SMART" id="SM00220">
    <property type="entry name" value="S_TKc"/>
    <property type="match status" value="1"/>
</dbReference>